<protein>
    <submittedName>
        <fullName evidence="2">Uncharacterized protein</fullName>
    </submittedName>
</protein>
<evidence type="ECO:0000313" key="2">
    <source>
        <dbReference type="EMBL" id="KIM47016.1"/>
    </source>
</evidence>
<feature type="compositionally biased region" description="Pro residues" evidence="1">
    <location>
        <begin position="250"/>
        <end position="259"/>
    </location>
</feature>
<dbReference type="AlphaFoldDB" id="A0A0C3CSY0"/>
<evidence type="ECO:0000256" key="1">
    <source>
        <dbReference type="SAM" id="MobiDB-lite"/>
    </source>
</evidence>
<evidence type="ECO:0000313" key="3">
    <source>
        <dbReference type="Proteomes" id="UP000053424"/>
    </source>
</evidence>
<feature type="compositionally biased region" description="Low complexity" evidence="1">
    <location>
        <begin position="1"/>
        <end position="14"/>
    </location>
</feature>
<feature type="region of interest" description="Disordered" evidence="1">
    <location>
        <begin position="1"/>
        <end position="32"/>
    </location>
</feature>
<gene>
    <name evidence="2" type="ORF">M413DRAFT_267745</name>
</gene>
<dbReference type="EMBL" id="KN831770">
    <property type="protein sequence ID" value="KIM47016.1"/>
    <property type="molecule type" value="Genomic_DNA"/>
</dbReference>
<feature type="region of interest" description="Disordered" evidence="1">
    <location>
        <begin position="132"/>
        <end position="340"/>
    </location>
</feature>
<accession>A0A0C3CSY0</accession>
<proteinExistence type="predicted"/>
<reference evidence="3" key="2">
    <citation type="submission" date="2015-01" db="EMBL/GenBank/DDBJ databases">
        <title>Evolutionary Origins and Diversification of the Mycorrhizal Mutualists.</title>
        <authorList>
            <consortium name="DOE Joint Genome Institute"/>
            <consortium name="Mycorrhizal Genomics Consortium"/>
            <person name="Kohler A."/>
            <person name="Kuo A."/>
            <person name="Nagy L.G."/>
            <person name="Floudas D."/>
            <person name="Copeland A."/>
            <person name="Barry K.W."/>
            <person name="Cichocki N."/>
            <person name="Veneault-Fourrey C."/>
            <person name="LaButti K."/>
            <person name="Lindquist E.A."/>
            <person name="Lipzen A."/>
            <person name="Lundell T."/>
            <person name="Morin E."/>
            <person name="Murat C."/>
            <person name="Riley R."/>
            <person name="Ohm R."/>
            <person name="Sun H."/>
            <person name="Tunlid A."/>
            <person name="Henrissat B."/>
            <person name="Grigoriev I.V."/>
            <person name="Hibbett D.S."/>
            <person name="Martin F."/>
        </authorList>
    </citation>
    <scope>NUCLEOTIDE SEQUENCE [LARGE SCALE GENOMIC DNA]</scope>
    <source>
        <strain evidence="3">h7</strain>
    </source>
</reference>
<sequence length="362" mass="38363">MDYTRDGGYYYPKGDGPDNKDEDDSEMVHDSKKAVAGRNLIPTRSLSPTKAAKGKTSSLLNGLMISNNASGREPSILHQINGHSKSRMSREEVMNDLERGNNSPVGSTHSALLDHVEEARNGYAVAAAAAEAAGGGKERKRSRSWSRTWTGGRSRTTTTTLSKEKNELPPMGMSHTKSSSSSATTTSRPVTPNRAWKKFSISGGLSGTHAGFAPKRPEEEKSGDPPTKAVSDIKTSPSSPPSASIRSRPPSRPLPPPPAAVHAGGGEGSMTNTSMTSVHDRLKSASTNADSNTEATHPMTTTRRVDSNLPTIPPPLPPKLAISTSEGGATKPRVLPPPNHRFSLTLYGSSTGYNPRSSAFSI</sequence>
<organism evidence="2 3">
    <name type="scientific">Hebeloma cylindrosporum</name>
    <dbReference type="NCBI Taxonomy" id="76867"/>
    <lineage>
        <taxon>Eukaryota</taxon>
        <taxon>Fungi</taxon>
        <taxon>Dikarya</taxon>
        <taxon>Basidiomycota</taxon>
        <taxon>Agaricomycotina</taxon>
        <taxon>Agaricomycetes</taxon>
        <taxon>Agaricomycetidae</taxon>
        <taxon>Agaricales</taxon>
        <taxon>Agaricineae</taxon>
        <taxon>Hymenogastraceae</taxon>
        <taxon>Hebeloma</taxon>
    </lineage>
</organism>
<reference evidence="2 3" key="1">
    <citation type="submission" date="2014-04" db="EMBL/GenBank/DDBJ databases">
        <authorList>
            <consortium name="DOE Joint Genome Institute"/>
            <person name="Kuo A."/>
            <person name="Gay G."/>
            <person name="Dore J."/>
            <person name="Kohler A."/>
            <person name="Nagy L.G."/>
            <person name="Floudas D."/>
            <person name="Copeland A."/>
            <person name="Barry K.W."/>
            <person name="Cichocki N."/>
            <person name="Veneault-Fourrey C."/>
            <person name="LaButti K."/>
            <person name="Lindquist E.A."/>
            <person name="Lipzen A."/>
            <person name="Lundell T."/>
            <person name="Morin E."/>
            <person name="Murat C."/>
            <person name="Sun H."/>
            <person name="Tunlid A."/>
            <person name="Henrissat B."/>
            <person name="Grigoriev I.V."/>
            <person name="Hibbett D.S."/>
            <person name="Martin F."/>
            <person name="Nordberg H.P."/>
            <person name="Cantor M.N."/>
            <person name="Hua S.X."/>
        </authorList>
    </citation>
    <scope>NUCLEOTIDE SEQUENCE [LARGE SCALE GENOMIC DNA]</scope>
    <source>
        <strain evidence="3">h7</strain>
    </source>
</reference>
<feature type="compositionally biased region" description="Polar residues" evidence="1">
    <location>
        <begin position="284"/>
        <end position="302"/>
    </location>
</feature>
<dbReference type="Proteomes" id="UP000053424">
    <property type="component" value="Unassembled WGS sequence"/>
</dbReference>
<feature type="compositionally biased region" description="Low complexity" evidence="1">
    <location>
        <begin position="145"/>
        <end position="161"/>
    </location>
</feature>
<feature type="compositionally biased region" description="Low complexity" evidence="1">
    <location>
        <begin position="174"/>
        <end position="187"/>
    </location>
</feature>
<name>A0A0C3CSY0_HEBCY</name>
<dbReference type="HOGENOM" id="CLU_765167_0_0_1"/>
<keyword evidence="3" id="KW-1185">Reference proteome</keyword>